<dbReference type="Proteomes" id="UP000292884">
    <property type="component" value="Unassembled WGS sequence"/>
</dbReference>
<dbReference type="SUPFAM" id="SSF51445">
    <property type="entry name" value="(Trans)glycosidases"/>
    <property type="match status" value="1"/>
</dbReference>
<dbReference type="Gene3D" id="3.20.20.80">
    <property type="entry name" value="Glycosidases"/>
    <property type="match status" value="1"/>
</dbReference>
<dbReference type="InterPro" id="IPR051913">
    <property type="entry name" value="GH2_Domain-Containing"/>
</dbReference>
<dbReference type="AlphaFoldDB" id="A0A4R0MX36"/>
<accession>A0A4R0MX36</accession>
<dbReference type="PANTHER" id="PTHR42732:SF1">
    <property type="entry name" value="BETA-MANNOSIDASE"/>
    <property type="match status" value="1"/>
</dbReference>
<dbReference type="OrthoDB" id="779198at2"/>
<keyword evidence="2" id="KW-1185">Reference proteome</keyword>
<organism evidence="1 2">
    <name type="scientific">Pedobacter frigiditerrae</name>
    <dbReference type="NCBI Taxonomy" id="2530452"/>
    <lineage>
        <taxon>Bacteria</taxon>
        <taxon>Pseudomonadati</taxon>
        <taxon>Bacteroidota</taxon>
        <taxon>Sphingobacteriia</taxon>
        <taxon>Sphingobacteriales</taxon>
        <taxon>Sphingobacteriaceae</taxon>
        <taxon>Pedobacter</taxon>
    </lineage>
</organism>
<protein>
    <submittedName>
        <fullName evidence="1">Uncharacterized protein</fullName>
    </submittedName>
</protein>
<reference evidence="1 2" key="1">
    <citation type="submission" date="2019-02" db="EMBL/GenBank/DDBJ databases">
        <title>Pedobacter sp. RP-1-13 sp. nov., isolated from Arctic soil.</title>
        <authorList>
            <person name="Dahal R.H."/>
        </authorList>
    </citation>
    <scope>NUCLEOTIDE SEQUENCE [LARGE SCALE GENOMIC DNA]</scope>
    <source>
        <strain evidence="1 2">RP-1-13</strain>
    </source>
</reference>
<sequence>MSLSGLWDDVVLHLHGTVGIARVMPFVDSKNQLVNIHFNLNNAEKFEGKAKLVVVDKAGKVLITQTKTIAGNANVISIPYQAKLTIIDASGMGSDERSIPLGIKTFEVKDKQFYLNNAHFIPRGPTVVWHRWMRTKEGVQLGYDTTWFKKNTIQRTKDLGGNYLRFHLGLPPERFLDLCDRYGLVVQFEWSFFHGMPASKESLLVTY</sequence>
<comment type="caution">
    <text evidence="1">The sequence shown here is derived from an EMBL/GenBank/DDBJ whole genome shotgun (WGS) entry which is preliminary data.</text>
</comment>
<dbReference type="InterPro" id="IPR017853">
    <property type="entry name" value="GH"/>
</dbReference>
<name>A0A4R0MX36_9SPHI</name>
<evidence type="ECO:0000313" key="1">
    <source>
        <dbReference type="EMBL" id="TCC91780.1"/>
    </source>
</evidence>
<proteinExistence type="predicted"/>
<dbReference type="EMBL" id="SJSK01000002">
    <property type="protein sequence ID" value="TCC91780.1"/>
    <property type="molecule type" value="Genomic_DNA"/>
</dbReference>
<gene>
    <name evidence="1" type="ORF">EZ428_08490</name>
</gene>
<evidence type="ECO:0000313" key="2">
    <source>
        <dbReference type="Proteomes" id="UP000292884"/>
    </source>
</evidence>
<dbReference type="PANTHER" id="PTHR42732">
    <property type="entry name" value="BETA-GALACTOSIDASE"/>
    <property type="match status" value="1"/>
</dbReference>